<evidence type="ECO:0000313" key="3">
    <source>
        <dbReference type="Proteomes" id="UP000538292"/>
    </source>
</evidence>
<gene>
    <name evidence="2" type="ORF">H2C83_05655</name>
</gene>
<dbReference type="Proteomes" id="UP000538292">
    <property type="component" value="Unassembled WGS sequence"/>
</dbReference>
<protein>
    <submittedName>
        <fullName evidence="2">PepSY domain-containing protein</fullName>
    </submittedName>
</protein>
<reference evidence="2 3" key="1">
    <citation type="submission" date="2020-07" db="EMBL/GenBank/DDBJ databases">
        <title>Thermoactinomyces phylogeny.</title>
        <authorList>
            <person name="Dunlap C."/>
        </authorList>
    </citation>
    <scope>NUCLEOTIDE SEQUENCE [LARGE SCALE GENOMIC DNA]</scope>
    <source>
        <strain evidence="2 3">AMNI-1</strain>
    </source>
</reference>
<dbReference type="InterPro" id="IPR025711">
    <property type="entry name" value="PepSY"/>
</dbReference>
<evidence type="ECO:0000313" key="2">
    <source>
        <dbReference type="EMBL" id="MBA4601814.1"/>
    </source>
</evidence>
<dbReference type="AlphaFoldDB" id="A0A7W1XRC1"/>
<organism evidence="2 3">
    <name type="scientific">Thermoactinomyces mirandus</name>
    <dbReference type="NCBI Taxonomy" id="2756294"/>
    <lineage>
        <taxon>Bacteria</taxon>
        <taxon>Bacillati</taxon>
        <taxon>Bacillota</taxon>
        <taxon>Bacilli</taxon>
        <taxon>Bacillales</taxon>
        <taxon>Thermoactinomycetaceae</taxon>
        <taxon>Thermoactinomyces</taxon>
    </lineage>
</organism>
<feature type="domain" description="PepSY" evidence="1">
    <location>
        <begin position="6"/>
        <end position="27"/>
    </location>
</feature>
<name>A0A7W1XRC1_9BACL</name>
<proteinExistence type="predicted"/>
<keyword evidence="3" id="KW-1185">Reference proteome</keyword>
<dbReference type="EMBL" id="JACEOL010000018">
    <property type="protein sequence ID" value="MBA4601814.1"/>
    <property type="molecule type" value="Genomic_DNA"/>
</dbReference>
<comment type="caution">
    <text evidence="2">The sequence shown here is derived from an EMBL/GenBank/DDBJ whole genome shotgun (WGS) entry which is preliminary data.</text>
</comment>
<accession>A0A7W1XRC1</accession>
<dbReference type="Pfam" id="PF03413">
    <property type="entry name" value="PepSY"/>
    <property type="match status" value="1"/>
</dbReference>
<evidence type="ECO:0000259" key="1">
    <source>
        <dbReference type="Pfam" id="PF03413"/>
    </source>
</evidence>
<sequence length="29" mass="3462">MYLFNEKNLKSYHLTIDAYTGKILSKEIK</sequence>